<dbReference type="InterPro" id="IPR051593">
    <property type="entry name" value="Ergosterol_Biosynth_ERG27"/>
</dbReference>
<evidence type="ECO:0000256" key="6">
    <source>
        <dbReference type="ARBA" id="ARBA00023593"/>
    </source>
</evidence>
<dbReference type="GO" id="GO:0006696">
    <property type="term" value="P:ergosterol biosynthetic process"/>
    <property type="evidence" value="ECO:0007669"/>
    <property type="project" value="TreeGrafter"/>
</dbReference>
<dbReference type="InterPro" id="IPR036291">
    <property type="entry name" value="NAD(P)-bd_dom_sf"/>
</dbReference>
<dbReference type="Proteomes" id="UP000053095">
    <property type="component" value="Unassembled WGS sequence"/>
</dbReference>
<evidence type="ECO:0000313" key="9">
    <source>
        <dbReference type="Proteomes" id="UP000053095"/>
    </source>
</evidence>
<dbReference type="Gene3D" id="3.40.50.720">
    <property type="entry name" value="NAD(P)-binding Rossmann-like Domain"/>
    <property type="match status" value="1"/>
</dbReference>
<comment type="caution">
    <text evidence="8">The sequence shown here is derived from an EMBL/GenBank/DDBJ whole genome shotgun (WGS) entry which is preliminary data.</text>
</comment>
<evidence type="ECO:0000256" key="1">
    <source>
        <dbReference type="ARBA" id="ARBA00022516"/>
    </source>
</evidence>
<organism evidence="8 9">
    <name type="scientific">Talaromyces pinophilus</name>
    <name type="common">Penicillium pinophilum</name>
    <dbReference type="NCBI Taxonomy" id="128442"/>
    <lineage>
        <taxon>Eukaryota</taxon>
        <taxon>Fungi</taxon>
        <taxon>Dikarya</taxon>
        <taxon>Ascomycota</taxon>
        <taxon>Pezizomycotina</taxon>
        <taxon>Eurotiomycetes</taxon>
        <taxon>Eurotiomycetidae</taxon>
        <taxon>Eurotiales</taxon>
        <taxon>Trichocomaceae</taxon>
        <taxon>Talaromyces</taxon>
        <taxon>Talaromyces sect. Talaromyces</taxon>
    </lineage>
</organism>
<gene>
    <name evidence="8" type="ORF">TCE0_042r14904</name>
</gene>
<feature type="compositionally biased region" description="Basic and acidic residues" evidence="7">
    <location>
        <begin position="11"/>
        <end position="20"/>
    </location>
</feature>
<keyword evidence="5" id="KW-0443">Lipid metabolism</keyword>
<evidence type="ECO:0000256" key="4">
    <source>
        <dbReference type="ARBA" id="ARBA00023002"/>
    </source>
</evidence>
<evidence type="ECO:0000256" key="3">
    <source>
        <dbReference type="ARBA" id="ARBA00022955"/>
    </source>
</evidence>
<sequence>MSIKTPYPTEDEPRLELGPNDKLENHTVVLVTGANSGLGYSICLRLIDEFAKNPANNHKQLTLIFTTRRPPAQVQTLKTDMRKHALRLGSQVSARINILAETVDLLNLSSVRALSIRLNRNFPKLDSIILNAGIGGWSGIDWPSAIWNVCTDMLHATTWPSFKLGYVGMVVPKQTQSPNEKPLGSVFCANVFGHYMLAHNVMPLLRRRRSAQNTTSHGPGRVIWVSSIEATDKSFSVDDIQGLKTGISYESSKTLTDILALTSDLPSTRPWVRKFLSADESTETEAEADGPEPVMYLGHPGICGTSIVPLILPLYWCFVAAMYLARWLGSPWHAIFPYSGANSLVWLALSPQSTLEAAEKPYRDRGGGHAKWGSSTDFWGRPIVASTETDGWGYGGVVDGQFVLEADKARRRRRGMKVATAEDRVRFEEVGRECWRQMEELRVEWDGLLDTLDSE</sequence>
<reference evidence="9" key="1">
    <citation type="journal article" date="2015" name="Genome Announc.">
        <title>Draft genome sequence of Talaromyces cellulolyticus strain Y-94, a source of lignocellulosic biomass-degrading enzymes.</title>
        <authorList>
            <person name="Fujii T."/>
            <person name="Koike H."/>
            <person name="Sawayama S."/>
            <person name="Yano S."/>
            <person name="Inoue H."/>
        </authorList>
    </citation>
    <scope>NUCLEOTIDE SEQUENCE [LARGE SCALE GENOMIC DNA]</scope>
    <source>
        <strain evidence="9">Y-94</strain>
    </source>
</reference>
<evidence type="ECO:0000313" key="8">
    <source>
        <dbReference type="EMBL" id="GAM41638.1"/>
    </source>
</evidence>
<evidence type="ECO:0008006" key="10">
    <source>
        <dbReference type="Google" id="ProtNLM"/>
    </source>
</evidence>
<evidence type="ECO:0000256" key="7">
    <source>
        <dbReference type="SAM" id="MobiDB-lite"/>
    </source>
</evidence>
<keyword evidence="2" id="KW-0521">NADP</keyword>
<dbReference type="EMBL" id="DF933838">
    <property type="protein sequence ID" value="GAM41638.1"/>
    <property type="molecule type" value="Genomic_DNA"/>
</dbReference>
<comment type="similarity">
    <text evidence="6">Belongs to the short-chain dehydrogenases/reductases (SDR) family. ERG27 subfamily.</text>
</comment>
<dbReference type="AlphaFoldDB" id="A0A6V8HK02"/>
<dbReference type="PANTHER" id="PTHR43647">
    <property type="entry name" value="DEHYDROGENASE"/>
    <property type="match status" value="1"/>
</dbReference>
<dbReference type="GO" id="GO:0000253">
    <property type="term" value="F:3-beta-hydroxysteroid 3-dehydrogenase (NADP+) activity"/>
    <property type="evidence" value="ECO:0007669"/>
    <property type="project" value="TreeGrafter"/>
</dbReference>
<evidence type="ECO:0000256" key="2">
    <source>
        <dbReference type="ARBA" id="ARBA00022857"/>
    </source>
</evidence>
<evidence type="ECO:0000256" key="5">
    <source>
        <dbReference type="ARBA" id="ARBA00023098"/>
    </source>
</evidence>
<keyword evidence="9" id="KW-1185">Reference proteome</keyword>
<name>A0A6V8HK02_TALPI</name>
<keyword evidence="1" id="KW-0444">Lipid biosynthesis</keyword>
<dbReference type="GO" id="GO:0005811">
    <property type="term" value="C:lipid droplet"/>
    <property type="evidence" value="ECO:0007669"/>
    <property type="project" value="TreeGrafter"/>
</dbReference>
<keyword evidence="3" id="KW-0752">Steroid biosynthesis</keyword>
<feature type="region of interest" description="Disordered" evidence="7">
    <location>
        <begin position="1"/>
        <end position="20"/>
    </location>
</feature>
<proteinExistence type="inferred from homology"/>
<dbReference type="GO" id="GO:0005789">
    <property type="term" value="C:endoplasmic reticulum membrane"/>
    <property type="evidence" value="ECO:0007669"/>
    <property type="project" value="TreeGrafter"/>
</dbReference>
<protein>
    <recommendedName>
        <fullName evidence="10">3-ketosteroid reductase</fullName>
    </recommendedName>
</protein>
<keyword evidence="4" id="KW-0560">Oxidoreductase</keyword>
<dbReference type="SUPFAM" id="SSF51735">
    <property type="entry name" value="NAD(P)-binding Rossmann-fold domains"/>
    <property type="match status" value="1"/>
</dbReference>
<accession>A0A6V8HK02</accession>
<dbReference type="GO" id="GO:0005741">
    <property type="term" value="C:mitochondrial outer membrane"/>
    <property type="evidence" value="ECO:0007669"/>
    <property type="project" value="TreeGrafter"/>
</dbReference>
<dbReference type="PANTHER" id="PTHR43647:SF1">
    <property type="entry name" value="3-KETO-STEROID REDUCTASE ERG27"/>
    <property type="match status" value="1"/>
</dbReference>